<evidence type="ECO:0000313" key="1">
    <source>
        <dbReference type="Proteomes" id="UP000829291"/>
    </source>
</evidence>
<gene>
    <name evidence="2" type="primary">LOC124296598</name>
</gene>
<protein>
    <submittedName>
        <fullName evidence="2">Secreted RxLR effector protein 161-like</fullName>
    </submittedName>
</protein>
<evidence type="ECO:0000313" key="2">
    <source>
        <dbReference type="RefSeq" id="XP_046602591.1"/>
    </source>
</evidence>
<reference evidence="2" key="1">
    <citation type="submission" date="2025-08" db="UniProtKB">
        <authorList>
            <consortium name="RefSeq"/>
        </authorList>
    </citation>
    <scope>IDENTIFICATION</scope>
    <source>
        <tissue evidence="2">Thorax and Abdomen</tissue>
    </source>
</reference>
<dbReference type="PANTHER" id="PTHR11439:SF483">
    <property type="entry name" value="PEPTIDE SYNTHASE GLIP-LIKE, PUTATIVE (AFU_ORTHOLOGUE AFUA_3G12920)-RELATED"/>
    <property type="match status" value="1"/>
</dbReference>
<sequence>MSDAKCLSVPADPHVVLNPIIAGEEKAEKVPFREVVGSLIFLAIVSRPDIAYAVNSVSRFLNNHSDEHWRAVKRILAYLSGTIGYGIEFCGSGSELVDYSDADYAEDAETRRSTTGYVFQLAGGPITWASQRQKLVTLSTTEAEYVVASVTSREAIWLRKLLLDIEYPCADATVIFVDNQSAIRLVRNPEFHKRTKHIDIRYHYIREKVVEKILKIEYVQTKQQKGDIFTKAQPRERFCMLRESIGMSVCVERA</sequence>
<proteinExistence type="predicted"/>
<organism evidence="1 2">
    <name type="scientific">Neodiprion lecontei</name>
    <name type="common">Redheaded pine sawfly</name>
    <dbReference type="NCBI Taxonomy" id="441921"/>
    <lineage>
        <taxon>Eukaryota</taxon>
        <taxon>Metazoa</taxon>
        <taxon>Ecdysozoa</taxon>
        <taxon>Arthropoda</taxon>
        <taxon>Hexapoda</taxon>
        <taxon>Insecta</taxon>
        <taxon>Pterygota</taxon>
        <taxon>Neoptera</taxon>
        <taxon>Endopterygota</taxon>
        <taxon>Hymenoptera</taxon>
        <taxon>Tenthredinoidea</taxon>
        <taxon>Diprionidae</taxon>
        <taxon>Diprioninae</taxon>
        <taxon>Neodiprion</taxon>
    </lineage>
</organism>
<name>A0ABM3GQQ4_NEOLC</name>
<dbReference type="GeneID" id="124296598"/>
<keyword evidence="1" id="KW-1185">Reference proteome</keyword>
<dbReference type="InterPro" id="IPR043502">
    <property type="entry name" value="DNA/RNA_pol_sf"/>
</dbReference>
<dbReference type="SUPFAM" id="SSF56672">
    <property type="entry name" value="DNA/RNA polymerases"/>
    <property type="match status" value="1"/>
</dbReference>
<dbReference type="PANTHER" id="PTHR11439">
    <property type="entry name" value="GAG-POL-RELATED RETROTRANSPOSON"/>
    <property type="match status" value="1"/>
</dbReference>
<dbReference type="Proteomes" id="UP000829291">
    <property type="component" value="Chromosome 1"/>
</dbReference>
<accession>A0ABM3GQQ4</accession>
<dbReference type="CDD" id="cd09272">
    <property type="entry name" value="RNase_HI_RT_Ty1"/>
    <property type="match status" value="1"/>
</dbReference>
<dbReference type="RefSeq" id="XP_046602591.1">
    <property type="nucleotide sequence ID" value="XM_046746635.1"/>
</dbReference>